<dbReference type="AlphaFoldDB" id="A0A1F5ISK8"/>
<accession>A0A1F5ISK8</accession>
<evidence type="ECO:0000313" key="1">
    <source>
        <dbReference type="EMBL" id="OGE19342.1"/>
    </source>
</evidence>
<proteinExistence type="predicted"/>
<comment type="caution">
    <text evidence="1">The sequence shown here is derived from an EMBL/GenBank/DDBJ whole genome shotgun (WGS) entry which is preliminary data.</text>
</comment>
<evidence type="ECO:0008006" key="3">
    <source>
        <dbReference type="Google" id="ProtNLM"/>
    </source>
</evidence>
<protein>
    <recommendedName>
        <fullName evidence="3">DUF5666 domain-containing protein</fullName>
    </recommendedName>
</protein>
<dbReference type="Proteomes" id="UP000176336">
    <property type="component" value="Unassembled WGS sequence"/>
</dbReference>
<evidence type="ECO:0000313" key="2">
    <source>
        <dbReference type="Proteomes" id="UP000176336"/>
    </source>
</evidence>
<gene>
    <name evidence="1" type="ORF">A2871_00635</name>
</gene>
<reference evidence="1 2" key="1">
    <citation type="journal article" date="2016" name="Nat. Commun.">
        <title>Thousands of microbial genomes shed light on interconnected biogeochemical processes in an aquifer system.</title>
        <authorList>
            <person name="Anantharaman K."/>
            <person name="Brown C.T."/>
            <person name="Hug L.A."/>
            <person name="Sharon I."/>
            <person name="Castelle C.J."/>
            <person name="Probst A.J."/>
            <person name="Thomas B.C."/>
            <person name="Singh A."/>
            <person name="Wilkins M.J."/>
            <person name="Karaoz U."/>
            <person name="Brodie E.L."/>
            <person name="Williams K.H."/>
            <person name="Hubbard S.S."/>
            <person name="Banfield J.F."/>
        </authorList>
    </citation>
    <scope>NUCLEOTIDE SEQUENCE [LARGE SCALE GENOMIC DNA]</scope>
</reference>
<sequence length="152" mass="16479">MNKTIFICIGVLILGFLLGFVAKSITNPQKPNPPLPPGSSLPIKPAIDESKLPVSLSLLTNPIVYEWRGGVKGKLTRKDDNTFTLVDDQGNSITITNITPSGDKWKILFFDKTNNNKQASYSAIPLGSILSGDFFIFKNGPNTPVGGVFTKQ</sequence>
<dbReference type="EMBL" id="MFCR01000003">
    <property type="protein sequence ID" value="OGE19342.1"/>
    <property type="molecule type" value="Genomic_DNA"/>
</dbReference>
<organism evidence="1 2">
    <name type="scientific">Candidatus Daviesbacteria bacterium RIFCSPHIGHO2_01_FULL_41_23</name>
    <dbReference type="NCBI Taxonomy" id="1797764"/>
    <lineage>
        <taxon>Bacteria</taxon>
        <taxon>Candidatus Daviesiibacteriota</taxon>
    </lineage>
</organism>
<name>A0A1F5ISK8_9BACT</name>